<evidence type="ECO:0000313" key="2">
    <source>
        <dbReference type="Proteomes" id="UP000662818"/>
    </source>
</evidence>
<evidence type="ECO:0000313" key="1">
    <source>
        <dbReference type="EMBL" id="QSR25216.1"/>
    </source>
</evidence>
<reference evidence="1 2" key="1">
    <citation type="submission" date="2017-06" db="EMBL/GenBank/DDBJ databases">
        <title>Complete Genome Sequence of the Soil Carbazole-Degrading Bacterium Nocardioides aromaticivorans IC177.</title>
        <authorList>
            <person name="Vejarano F."/>
            <person name="Suzuki-Minakuchi C."/>
            <person name="Ohtsubo Y."/>
            <person name="Tsuda M."/>
            <person name="Okada K."/>
            <person name="Nojiri H."/>
        </authorList>
    </citation>
    <scope>NUCLEOTIDE SEQUENCE [LARGE SCALE GENOMIC DNA]</scope>
    <source>
        <strain evidence="1 2">IC177</strain>
    </source>
</reference>
<keyword evidence="2" id="KW-1185">Reference proteome</keyword>
<protein>
    <submittedName>
        <fullName evidence="1">Uncharacterized protein</fullName>
    </submittedName>
</protein>
<gene>
    <name evidence="1" type="ORF">CFH99_06220</name>
</gene>
<dbReference type="Proteomes" id="UP000662818">
    <property type="component" value="Chromosome"/>
</dbReference>
<dbReference type="EMBL" id="CP022295">
    <property type="protein sequence ID" value="QSR25216.1"/>
    <property type="molecule type" value="Genomic_DNA"/>
</dbReference>
<accession>A0ABX7PHE0</accession>
<organism evidence="1 2">
    <name type="scientific">Nocardioides aromaticivorans</name>
    <dbReference type="NCBI Taxonomy" id="200618"/>
    <lineage>
        <taxon>Bacteria</taxon>
        <taxon>Bacillati</taxon>
        <taxon>Actinomycetota</taxon>
        <taxon>Actinomycetes</taxon>
        <taxon>Propionibacteriales</taxon>
        <taxon>Nocardioidaceae</taxon>
        <taxon>Nocardioides</taxon>
    </lineage>
</organism>
<name>A0ABX7PHE0_9ACTN</name>
<proteinExistence type="predicted"/>
<sequence length="392" mass="42739">MALGASLLHAQPAQALDPTWLVVGTSDPLLNENGDGYWESATIDVGTDADTAHWVLTTAAGQVVAEADLTAEQLSLAQHGAGTISVSSATVGKVLAAGTYTVTVTATSTGEEPTTRSTTIHVSTAPRLAAPTRSASTFYPRDTLPGVAHAVTLRQGGLDATISELATPRIEIVGPDGHVVGPWNVDHDNPTLRWNGEEWDVLQPAGTYRARLAVHDGNQTVYGPLSQPFTLSWGYRVQVTSTATRTANATRTATLTQRQARVRVVDGSLRYRAYNTDWRRQPLVRTAHRVTLPRDRAPGYWPVLVVRGPRQYDIDLDLEMVTREGDVRNIDVFTRVDTRSMIYPIPGRFIRSDGTVRFRLLWSSYGPTGTAGRVGRTDTISIQSVRYVWRGL</sequence>